<dbReference type="EMBL" id="GL348716">
    <property type="protein sequence ID" value="EFH57414.1"/>
    <property type="molecule type" value="Genomic_DNA"/>
</dbReference>
<reference evidence="2" key="1">
    <citation type="journal article" date="2011" name="Nat. Genet.">
        <title>The Arabidopsis lyrata genome sequence and the basis of rapid genome size change.</title>
        <authorList>
            <person name="Hu T.T."/>
            <person name="Pattyn P."/>
            <person name="Bakker E.G."/>
            <person name="Cao J."/>
            <person name="Cheng J.-F."/>
            <person name="Clark R.M."/>
            <person name="Fahlgren N."/>
            <person name="Fawcett J.A."/>
            <person name="Grimwood J."/>
            <person name="Gundlach H."/>
            <person name="Haberer G."/>
            <person name="Hollister J.D."/>
            <person name="Ossowski S."/>
            <person name="Ottilar R.P."/>
            <person name="Salamov A.A."/>
            <person name="Schneeberger K."/>
            <person name="Spannagl M."/>
            <person name="Wang X."/>
            <person name="Yang L."/>
            <person name="Nasrallah M.E."/>
            <person name="Bergelson J."/>
            <person name="Carrington J.C."/>
            <person name="Gaut B.S."/>
            <person name="Schmutz J."/>
            <person name="Mayer K.F.X."/>
            <person name="Van de Peer Y."/>
            <person name="Grigoriev I.V."/>
            <person name="Nordborg M."/>
            <person name="Weigel D."/>
            <person name="Guo Y.-L."/>
        </authorList>
    </citation>
    <scope>NUCLEOTIDE SEQUENCE [LARGE SCALE GENOMIC DNA]</scope>
    <source>
        <strain evidence="2">cv. MN47</strain>
    </source>
</reference>
<dbReference type="HOGENOM" id="CLU_3071427_0_0_1"/>
<evidence type="ECO:0000313" key="2">
    <source>
        <dbReference type="Proteomes" id="UP000008694"/>
    </source>
</evidence>
<evidence type="ECO:0000313" key="1">
    <source>
        <dbReference type="EMBL" id="EFH57414.1"/>
    </source>
</evidence>
<dbReference type="Gramene" id="scaffold_401631.1">
    <property type="protein sequence ID" value="scaffold_401631.1"/>
    <property type="gene ID" value="scaffold_401631.1"/>
</dbReference>
<sequence length="53" mass="6010">MSLIQQILRSKLAGLDRPIVPRMALAPQPQSLIHHQHPQQSAYIPYALVWSLP</sequence>
<protein>
    <submittedName>
        <fullName evidence="1">Predicted protein</fullName>
    </submittedName>
</protein>
<dbReference type="AlphaFoldDB" id="D7LCY7"/>
<name>D7LCY7_ARALL</name>
<keyword evidence="2" id="KW-1185">Reference proteome</keyword>
<accession>D7LCY7</accession>
<proteinExistence type="predicted"/>
<dbReference type="Proteomes" id="UP000008694">
    <property type="component" value="Unassembled WGS sequence"/>
</dbReference>
<gene>
    <name evidence="1" type="ORF">ARALYDRAFT_902130</name>
</gene>
<organism evidence="2">
    <name type="scientific">Arabidopsis lyrata subsp. lyrata</name>
    <name type="common">Lyre-leaved rock-cress</name>
    <dbReference type="NCBI Taxonomy" id="81972"/>
    <lineage>
        <taxon>Eukaryota</taxon>
        <taxon>Viridiplantae</taxon>
        <taxon>Streptophyta</taxon>
        <taxon>Embryophyta</taxon>
        <taxon>Tracheophyta</taxon>
        <taxon>Spermatophyta</taxon>
        <taxon>Magnoliopsida</taxon>
        <taxon>eudicotyledons</taxon>
        <taxon>Gunneridae</taxon>
        <taxon>Pentapetalae</taxon>
        <taxon>rosids</taxon>
        <taxon>malvids</taxon>
        <taxon>Brassicales</taxon>
        <taxon>Brassicaceae</taxon>
        <taxon>Camelineae</taxon>
        <taxon>Arabidopsis</taxon>
    </lineage>
</organism>